<proteinExistence type="predicted"/>
<dbReference type="AlphaFoldDB" id="A0AAU9JG75"/>
<evidence type="ECO:0000313" key="4">
    <source>
        <dbReference type="Proteomes" id="UP001162131"/>
    </source>
</evidence>
<dbReference type="GO" id="GO:0031932">
    <property type="term" value="C:TORC2 complex"/>
    <property type="evidence" value="ECO:0007669"/>
    <property type="project" value="InterPro"/>
</dbReference>
<accession>A0AAU9JG75</accession>
<dbReference type="GO" id="GO:0005737">
    <property type="term" value="C:cytoplasm"/>
    <property type="evidence" value="ECO:0007669"/>
    <property type="project" value="TreeGrafter"/>
</dbReference>
<dbReference type="InterPro" id="IPR031313">
    <property type="entry name" value="Sin1_PH_dom"/>
</dbReference>
<protein>
    <recommendedName>
        <fullName evidence="2">SIN1-type PH domain-containing protein</fullName>
    </recommendedName>
</protein>
<dbReference type="EMBL" id="CAJZBQ010000036">
    <property type="protein sequence ID" value="CAG9324636.1"/>
    <property type="molecule type" value="Genomic_DNA"/>
</dbReference>
<gene>
    <name evidence="3" type="ORF">BSTOLATCC_MIC36422</name>
</gene>
<feature type="region of interest" description="Disordered" evidence="1">
    <location>
        <begin position="324"/>
        <end position="345"/>
    </location>
</feature>
<reference evidence="3" key="1">
    <citation type="submission" date="2021-09" db="EMBL/GenBank/DDBJ databases">
        <authorList>
            <consortium name="AG Swart"/>
            <person name="Singh M."/>
            <person name="Singh A."/>
            <person name="Seah K."/>
            <person name="Emmerich C."/>
        </authorList>
    </citation>
    <scope>NUCLEOTIDE SEQUENCE</scope>
    <source>
        <strain evidence="3">ATCC30299</strain>
    </source>
</reference>
<feature type="compositionally biased region" description="Polar residues" evidence="1">
    <location>
        <begin position="73"/>
        <end position="82"/>
    </location>
</feature>
<dbReference type="PANTHER" id="PTHR13335">
    <property type="entry name" value="TARGET OF RAPAMYCIN COMPLEX 2 SUBUNIT MAPKAP1"/>
    <property type="match status" value="1"/>
</dbReference>
<feature type="domain" description="SIN1-type PH" evidence="2">
    <location>
        <begin position="364"/>
        <end position="486"/>
    </location>
</feature>
<dbReference type="PANTHER" id="PTHR13335:SF1">
    <property type="entry name" value="TARGET OF RAPAMYCIN COMPLEX 2 SUBUNIT MAPKAP1"/>
    <property type="match status" value="1"/>
</dbReference>
<keyword evidence="4" id="KW-1185">Reference proteome</keyword>
<dbReference type="Pfam" id="PF16979">
    <property type="entry name" value="SIN1_PH"/>
    <property type="match status" value="1"/>
</dbReference>
<evidence type="ECO:0000256" key="1">
    <source>
        <dbReference type="SAM" id="MobiDB-lite"/>
    </source>
</evidence>
<dbReference type="GO" id="GO:0005886">
    <property type="term" value="C:plasma membrane"/>
    <property type="evidence" value="ECO:0007669"/>
    <property type="project" value="TreeGrafter"/>
</dbReference>
<name>A0AAU9JG75_9CILI</name>
<dbReference type="Proteomes" id="UP001162131">
    <property type="component" value="Unassembled WGS sequence"/>
</dbReference>
<feature type="compositionally biased region" description="Basic and acidic residues" evidence="1">
    <location>
        <begin position="23"/>
        <end position="34"/>
    </location>
</feature>
<sequence length="498" mass="56651">MEFSEAYELNRMLKLSKNPLRIDTARKDSSDKNGEFNSSIENDLFYSPPNTPPTDPNPTNTKQAKDNDRKTHPQSPTITNADSPIEIEPDYSYKTESLAGSRKQSSLTKSLMRTDLGREDVLSPDTTQMNIFLFSTKTNLWVTLPKNATGEQLIAKIISLYSRCGKQIEFPLPNGNVPEAYELYMVDDDTNLPEFDLLIDRKKKIRDLGVETLAFCAIENYLVVDKKVEVKEPEAVEEGDGINLKIDFDGQVIKILTNPESTLKDALKVVQEKTPGSGYLNPDDYQFKIWVNLEEALQQEDCIVDINLQIKTIGTTELKLRKKSFADSPTHEHRQTARRMTPSLKEESKFDPEMNFMSKAQACAYHEYAVIKTNKRGKRQIRVLGIDQLRLYNMTQSEAKKNLKQKAATNAEKSVMRNKLVGLFRQVTHHPEIPIANIHKVAQDEKNLSCFYIEYTEGNDRKTKLYETESSSIASEVIAKISKLMTLNISDTSKEESK</sequence>
<comment type="caution">
    <text evidence="3">The sequence shown here is derived from an EMBL/GenBank/DDBJ whole genome shotgun (WGS) entry which is preliminary data.</text>
</comment>
<organism evidence="3 4">
    <name type="scientific">Blepharisma stoltei</name>
    <dbReference type="NCBI Taxonomy" id="1481888"/>
    <lineage>
        <taxon>Eukaryota</taxon>
        <taxon>Sar</taxon>
        <taxon>Alveolata</taxon>
        <taxon>Ciliophora</taxon>
        <taxon>Postciliodesmatophora</taxon>
        <taxon>Heterotrichea</taxon>
        <taxon>Heterotrichida</taxon>
        <taxon>Blepharismidae</taxon>
        <taxon>Blepharisma</taxon>
    </lineage>
</organism>
<dbReference type="GO" id="GO:0038203">
    <property type="term" value="P:TORC2 signaling"/>
    <property type="evidence" value="ECO:0007669"/>
    <property type="project" value="TreeGrafter"/>
</dbReference>
<dbReference type="InterPro" id="IPR008828">
    <property type="entry name" value="Sin1/Avo1"/>
</dbReference>
<dbReference type="GO" id="GO:0005546">
    <property type="term" value="F:phosphatidylinositol-4,5-bisphosphate binding"/>
    <property type="evidence" value="ECO:0007669"/>
    <property type="project" value="TreeGrafter"/>
</dbReference>
<evidence type="ECO:0000313" key="3">
    <source>
        <dbReference type="EMBL" id="CAG9324636.1"/>
    </source>
</evidence>
<evidence type="ECO:0000259" key="2">
    <source>
        <dbReference type="Pfam" id="PF16979"/>
    </source>
</evidence>
<feature type="region of interest" description="Disordered" evidence="1">
    <location>
        <begin position="15"/>
        <end position="87"/>
    </location>
</feature>